<proteinExistence type="predicted"/>
<accession>A0AAE1LDP7</accession>
<evidence type="ECO:0000313" key="1">
    <source>
        <dbReference type="EMBL" id="KAK3915858.1"/>
    </source>
</evidence>
<protein>
    <submittedName>
        <fullName evidence="1">Isopentenyl-diphosphate delta-isomerase</fullName>
    </submittedName>
</protein>
<dbReference type="EMBL" id="JAHWGI010000466">
    <property type="protein sequence ID" value="KAK3915858.1"/>
    <property type="molecule type" value="Genomic_DNA"/>
</dbReference>
<comment type="caution">
    <text evidence="1">The sequence shown here is derived from an EMBL/GenBank/DDBJ whole genome shotgun (WGS) entry which is preliminary data.</text>
</comment>
<keyword evidence="2" id="KW-1185">Reference proteome</keyword>
<gene>
    <name evidence="1" type="ORF">KUF71_006001</name>
</gene>
<reference evidence="1" key="2">
    <citation type="journal article" date="2023" name="BMC Genomics">
        <title>Pest status, molecular evolution, and epigenetic factors derived from the genome assembly of Frankliniella fusca, a thysanopteran phytovirus vector.</title>
        <authorList>
            <person name="Catto M.A."/>
            <person name="Labadie P.E."/>
            <person name="Jacobson A.L."/>
            <person name="Kennedy G.G."/>
            <person name="Srinivasan R."/>
            <person name="Hunt B.G."/>
        </authorList>
    </citation>
    <scope>NUCLEOTIDE SEQUENCE</scope>
    <source>
        <strain evidence="1">PL_HMW_Pooled</strain>
    </source>
</reference>
<name>A0AAE1LDP7_9NEOP</name>
<organism evidence="1 2">
    <name type="scientific">Frankliniella fusca</name>
    <dbReference type="NCBI Taxonomy" id="407009"/>
    <lineage>
        <taxon>Eukaryota</taxon>
        <taxon>Metazoa</taxon>
        <taxon>Ecdysozoa</taxon>
        <taxon>Arthropoda</taxon>
        <taxon>Hexapoda</taxon>
        <taxon>Insecta</taxon>
        <taxon>Pterygota</taxon>
        <taxon>Neoptera</taxon>
        <taxon>Paraneoptera</taxon>
        <taxon>Thysanoptera</taxon>
        <taxon>Terebrantia</taxon>
        <taxon>Thripoidea</taxon>
        <taxon>Thripidae</taxon>
        <taxon>Frankliniella</taxon>
    </lineage>
</organism>
<dbReference type="Proteomes" id="UP001219518">
    <property type="component" value="Unassembled WGS sequence"/>
</dbReference>
<evidence type="ECO:0000313" key="2">
    <source>
        <dbReference type="Proteomes" id="UP001219518"/>
    </source>
</evidence>
<reference evidence="1" key="1">
    <citation type="submission" date="2021-07" db="EMBL/GenBank/DDBJ databases">
        <authorList>
            <person name="Catto M.A."/>
            <person name="Jacobson A."/>
            <person name="Kennedy G."/>
            <person name="Labadie P."/>
            <person name="Hunt B.G."/>
            <person name="Srinivasan R."/>
        </authorList>
    </citation>
    <scope>NUCLEOTIDE SEQUENCE</scope>
    <source>
        <strain evidence="1">PL_HMW_Pooled</strain>
        <tissue evidence="1">Head</tissue>
    </source>
</reference>
<dbReference type="AlphaFoldDB" id="A0AAE1LDP7"/>
<sequence>MMSMNIHCLCIGCFKLRFFTLHRFTLHAFTDGAGLGWVGRGNGLECWRYGESVAGGGQQHSSQPCPFPLPMSECMRCASVRCEV</sequence>